<comment type="caution">
    <text evidence="2">The sequence shown here is derived from an EMBL/GenBank/DDBJ whole genome shotgun (WGS) entry which is preliminary data.</text>
</comment>
<keyword evidence="3" id="KW-1185">Reference proteome</keyword>
<dbReference type="OrthoDB" id="1456570at2"/>
<sequence>MEPQKIYPCRCCGYLTLIEEPPGTYLICPICFWEDNEDMNNWSVWTGSNQVSLRQAQKNFLEFGSCKLEWLKDVRSPTVDEVRNPNWEPIEVRAKREALLLIEKIRAAFLEVQLEDGITLHEARALDDYTDTENARIIDCHIHWLDIPDSWIEDFYEAFSFLDAKGFRHYIPAYMIWCLKNYEHTTSASFDSTLYVLERIFNTQDEYYRPNFNILNQVQLEVIQEFMTFMEIYSPG</sequence>
<name>A0A7Z9BSN6_9CYAN</name>
<dbReference type="Pfam" id="PF20461">
    <property type="entry name" value="DUF6714"/>
    <property type="match status" value="1"/>
</dbReference>
<dbReference type="AlphaFoldDB" id="A0A7Z9BSN6"/>
<dbReference type="InterPro" id="IPR046560">
    <property type="entry name" value="DUF6714"/>
</dbReference>
<dbReference type="RefSeq" id="WP_083618699.1">
    <property type="nucleotide sequence ID" value="NZ_LR735008.1"/>
</dbReference>
<proteinExistence type="predicted"/>
<dbReference type="EMBL" id="CZCS02000191">
    <property type="protein sequence ID" value="VXD20191.1"/>
    <property type="molecule type" value="Genomic_DNA"/>
</dbReference>
<evidence type="ECO:0000259" key="1">
    <source>
        <dbReference type="Pfam" id="PF14206"/>
    </source>
</evidence>
<dbReference type="InterPro" id="IPR025983">
    <property type="entry name" value="Cys_rich_CPCC"/>
</dbReference>
<reference evidence="2" key="1">
    <citation type="submission" date="2019-10" db="EMBL/GenBank/DDBJ databases">
        <authorList>
            <consortium name="Genoscope - CEA"/>
            <person name="William W."/>
        </authorList>
    </citation>
    <scope>NUCLEOTIDE SEQUENCE [LARGE SCALE GENOMIC DNA]</scope>
    <source>
        <strain evidence="2">BBR_PRJEB10994</strain>
    </source>
</reference>
<organism evidence="2 3">
    <name type="scientific">Planktothrix paucivesiculata PCC 9631</name>
    <dbReference type="NCBI Taxonomy" id="671071"/>
    <lineage>
        <taxon>Bacteria</taxon>
        <taxon>Bacillati</taxon>
        <taxon>Cyanobacteriota</taxon>
        <taxon>Cyanophyceae</taxon>
        <taxon>Oscillatoriophycideae</taxon>
        <taxon>Oscillatoriales</taxon>
        <taxon>Microcoleaceae</taxon>
        <taxon>Planktothrix</taxon>
    </lineage>
</organism>
<dbReference type="Pfam" id="PF14206">
    <property type="entry name" value="Cys_rich_CPCC"/>
    <property type="match status" value="1"/>
</dbReference>
<evidence type="ECO:0000313" key="2">
    <source>
        <dbReference type="EMBL" id="VXD20191.1"/>
    </source>
</evidence>
<protein>
    <recommendedName>
        <fullName evidence="1">Cysteine-rich CPCC domain-containing protein</fullName>
    </recommendedName>
</protein>
<dbReference type="Proteomes" id="UP000182190">
    <property type="component" value="Unassembled WGS sequence"/>
</dbReference>
<accession>A0A7Z9BSN6</accession>
<evidence type="ECO:0000313" key="3">
    <source>
        <dbReference type="Proteomes" id="UP000182190"/>
    </source>
</evidence>
<gene>
    <name evidence="2" type="ORF">PL9631_500061</name>
</gene>
<feature type="domain" description="Cysteine-rich CPCC" evidence="1">
    <location>
        <begin position="7"/>
        <end position="81"/>
    </location>
</feature>